<keyword evidence="2" id="KW-0812">Transmembrane</keyword>
<keyword evidence="2" id="KW-1133">Transmembrane helix</keyword>
<evidence type="ECO:0000256" key="2">
    <source>
        <dbReference type="SAM" id="Phobius"/>
    </source>
</evidence>
<organism evidence="3">
    <name type="scientific">freshwater metagenome</name>
    <dbReference type="NCBI Taxonomy" id="449393"/>
    <lineage>
        <taxon>unclassified sequences</taxon>
        <taxon>metagenomes</taxon>
        <taxon>ecological metagenomes</taxon>
    </lineage>
</organism>
<feature type="region of interest" description="Disordered" evidence="1">
    <location>
        <begin position="1"/>
        <end position="34"/>
    </location>
</feature>
<name>A0A6J6IWF8_9ZZZZ</name>
<protein>
    <submittedName>
        <fullName evidence="3">Unannotated protein</fullName>
    </submittedName>
</protein>
<accession>A0A6J6IWF8</accession>
<gene>
    <name evidence="3" type="ORF">UFOPK1835_02303</name>
</gene>
<feature type="transmembrane region" description="Helical" evidence="2">
    <location>
        <begin position="43"/>
        <end position="61"/>
    </location>
</feature>
<feature type="compositionally biased region" description="Polar residues" evidence="1">
    <location>
        <begin position="1"/>
        <end position="16"/>
    </location>
</feature>
<dbReference type="EMBL" id="CAEZUP010000188">
    <property type="protein sequence ID" value="CAB4629047.1"/>
    <property type="molecule type" value="Genomic_DNA"/>
</dbReference>
<keyword evidence="2" id="KW-0472">Membrane</keyword>
<feature type="compositionally biased region" description="Acidic residues" evidence="1">
    <location>
        <begin position="20"/>
        <end position="32"/>
    </location>
</feature>
<proteinExistence type="predicted"/>
<evidence type="ECO:0000256" key="1">
    <source>
        <dbReference type="SAM" id="MobiDB-lite"/>
    </source>
</evidence>
<dbReference type="AlphaFoldDB" id="A0A6J6IWF8"/>
<reference evidence="3" key="1">
    <citation type="submission" date="2020-05" db="EMBL/GenBank/DDBJ databases">
        <authorList>
            <person name="Chiriac C."/>
            <person name="Salcher M."/>
            <person name="Ghai R."/>
            <person name="Kavagutti S V."/>
        </authorList>
    </citation>
    <scope>NUCLEOTIDE SEQUENCE</scope>
</reference>
<evidence type="ECO:0000313" key="3">
    <source>
        <dbReference type="EMBL" id="CAB4629047.1"/>
    </source>
</evidence>
<sequence length="203" mass="21623">MSDDTLSTVPTPSGTPGDTPESEDSTSVEEAEPMSFRGKTARGLAILVVILIAGLWSYALWGPTKKTAPGVMSNPSFAQAAQVICTDAAGIISALPPAYSSPDAGARAEVIQQSNAALTIMLARLAAIAPSADQGKDAAMVQEWLGDWQTFMGDRERFVVALETDPYARFFVTMKDRRQVTEPVDFFAVYNDMPNCATPGDLA</sequence>